<dbReference type="CDD" id="cd09917">
    <property type="entry name" value="F-box_SF"/>
    <property type="match status" value="1"/>
</dbReference>
<evidence type="ECO:0000313" key="2">
    <source>
        <dbReference type="Proteomes" id="UP001362999"/>
    </source>
</evidence>
<evidence type="ECO:0008006" key="3">
    <source>
        <dbReference type="Google" id="ProtNLM"/>
    </source>
</evidence>
<proteinExistence type="predicted"/>
<sequence>MVGHVLLPEDILLDICLELSVADTVSLQQTCRILWVKALGRYSEEDRSLRARYGGYQSLDTCALQALACRVAFLDAKWDARRLSSVRDHQLRLPQCITWLRLVAGTWLFVASSDNDISKISCWDVPSILRGNRQPLAEAYLPGQVKTGELEVQASGIVLALGLGPESPAVHLITLQKVNKGHIFTEMARIEGSSHVLMLHGDLVGCALRDGTIAPHLVNWKESKIHDIPQSDVPGQRSVPHLMAIRKNTLVLVRTNLLQVYSLPSAPGDFVATTKAIAVSAIWEAVVRNSDTEPSVLRLVVLSPVGIEMCLLDIDTLTKIDDEPVYTRYTLAKQPENSSHSVPWYRLCVGETGRREPGFQYPPHFVSASISSKPHDELAPIISWHQDGLEQAAAWALPVFDFDEVLGVTVVGNCFGELAIYDHVGSNLVGSEHLVVNLLNGQWPIVSPLPTLPVSLNLSYIPQNPETIYTQADPAVLSQWSHDDIDLGETWRTDWWDHDSCSGYCYCDEWQGVLGDFAWKVEHVYGFPGKIIPQAYARDEYLSVDRLLCRVGNRYLLYTVGVPSEMELLSWPVHISNRNRFFIIANANTERYACPTANTERAMYRHMFRTEREDRGGRVHQNLLLVHPVFDDHELGNVVDDADSALTGR</sequence>
<reference evidence="1 2" key="1">
    <citation type="journal article" date="2024" name="J Genomics">
        <title>Draft genome sequencing and assembly of Favolaschia claudopus CIRM-BRFM 2984 isolated from oak limbs.</title>
        <authorList>
            <person name="Navarro D."/>
            <person name="Drula E."/>
            <person name="Chaduli D."/>
            <person name="Cazenave R."/>
            <person name="Ahrendt S."/>
            <person name="Wang J."/>
            <person name="Lipzen A."/>
            <person name="Daum C."/>
            <person name="Barry K."/>
            <person name="Grigoriev I.V."/>
            <person name="Favel A."/>
            <person name="Rosso M.N."/>
            <person name="Martin F."/>
        </authorList>
    </citation>
    <scope>NUCLEOTIDE SEQUENCE [LARGE SCALE GENOMIC DNA]</scope>
    <source>
        <strain evidence="1 2">CIRM-BRFM 2984</strain>
    </source>
</reference>
<dbReference type="EMBL" id="JAWWNJ010000048">
    <property type="protein sequence ID" value="KAK7017342.1"/>
    <property type="molecule type" value="Genomic_DNA"/>
</dbReference>
<dbReference type="Proteomes" id="UP001362999">
    <property type="component" value="Unassembled WGS sequence"/>
</dbReference>
<accession>A0AAW0AWD1</accession>
<protein>
    <recommendedName>
        <fullName evidence="3">F-box domain-containing protein</fullName>
    </recommendedName>
</protein>
<gene>
    <name evidence="1" type="ORF">R3P38DRAFT_2986696</name>
</gene>
<keyword evidence="2" id="KW-1185">Reference proteome</keyword>
<organism evidence="1 2">
    <name type="scientific">Favolaschia claudopus</name>
    <dbReference type="NCBI Taxonomy" id="2862362"/>
    <lineage>
        <taxon>Eukaryota</taxon>
        <taxon>Fungi</taxon>
        <taxon>Dikarya</taxon>
        <taxon>Basidiomycota</taxon>
        <taxon>Agaricomycotina</taxon>
        <taxon>Agaricomycetes</taxon>
        <taxon>Agaricomycetidae</taxon>
        <taxon>Agaricales</taxon>
        <taxon>Marasmiineae</taxon>
        <taxon>Mycenaceae</taxon>
        <taxon>Favolaschia</taxon>
    </lineage>
</organism>
<dbReference type="AlphaFoldDB" id="A0AAW0AWD1"/>
<evidence type="ECO:0000313" key="1">
    <source>
        <dbReference type="EMBL" id="KAK7017342.1"/>
    </source>
</evidence>
<name>A0AAW0AWD1_9AGAR</name>
<comment type="caution">
    <text evidence="1">The sequence shown here is derived from an EMBL/GenBank/DDBJ whole genome shotgun (WGS) entry which is preliminary data.</text>
</comment>